<gene>
    <name evidence="9" type="ORF">EYH02_00465</name>
</gene>
<feature type="transmembrane region" description="Helical" evidence="7">
    <location>
        <begin position="76"/>
        <end position="96"/>
    </location>
</feature>
<dbReference type="Pfam" id="PF01694">
    <property type="entry name" value="Rhomboid"/>
    <property type="match status" value="1"/>
</dbReference>
<dbReference type="EMBL" id="DQTV01000009">
    <property type="protein sequence ID" value="HIP56535.1"/>
    <property type="molecule type" value="Genomic_DNA"/>
</dbReference>
<keyword evidence="9" id="KW-0645">Protease</keyword>
<keyword evidence="3 7" id="KW-0812">Transmembrane</keyword>
<reference evidence="9" key="1">
    <citation type="journal article" date="2020" name="ISME J.">
        <title>Gammaproteobacteria mediating utilization of methyl-, sulfur- and petroleum organic compounds in deep ocean hydrothermal plumes.</title>
        <authorList>
            <person name="Zhou Z."/>
            <person name="Liu Y."/>
            <person name="Pan J."/>
            <person name="Cron B.R."/>
            <person name="Toner B.M."/>
            <person name="Anantharaman K."/>
            <person name="Breier J.A."/>
            <person name="Dick G.J."/>
            <person name="Li M."/>
        </authorList>
    </citation>
    <scope>NUCLEOTIDE SEQUENCE</scope>
    <source>
        <strain evidence="9">SZUA-1435</strain>
    </source>
</reference>
<evidence type="ECO:0000259" key="8">
    <source>
        <dbReference type="Pfam" id="PF01694"/>
    </source>
</evidence>
<feature type="domain" description="Peptidase S54 rhomboid" evidence="8">
    <location>
        <begin position="67"/>
        <end position="228"/>
    </location>
</feature>
<feature type="transmembrane region" description="Helical" evidence="7">
    <location>
        <begin position="20"/>
        <end position="38"/>
    </location>
</feature>
<evidence type="ECO:0000256" key="3">
    <source>
        <dbReference type="ARBA" id="ARBA00022692"/>
    </source>
</evidence>
<dbReference type="InterPro" id="IPR022764">
    <property type="entry name" value="Peptidase_S54_rhomboid_dom"/>
</dbReference>
<dbReference type="SUPFAM" id="SSF144091">
    <property type="entry name" value="Rhomboid-like"/>
    <property type="match status" value="1"/>
</dbReference>
<dbReference type="InterPro" id="IPR050925">
    <property type="entry name" value="Rhomboid_protease_S54"/>
</dbReference>
<keyword evidence="5 7" id="KW-1133">Transmembrane helix</keyword>
<evidence type="ECO:0000256" key="1">
    <source>
        <dbReference type="ARBA" id="ARBA00004141"/>
    </source>
</evidence>
<evidence type="ECO:0000256" key="7">
    <source>
        <dbReference type="SAM" id="Phobius"/>
    </source>
</evidence>
<comment type="caution">
    <text evidence="9">The sequence shown here is derived from an EMBL/GenBank/DDBJ whole genome shotgun (WGS) entry which is preliminary data.</text>
</comment>
<dbReference type="GO" id="GO:0016020">
    <property type="term" value="C:membrane"/>
    <property type="evidence" value="ECO:0007669"/>
    <property type="project" value="UniProtKB-SubCell"/>
</dbReference>
<name>A0A832YRR8_9CREN</name>
<dbReference type="Proteomes" id="UP000605805">
    <property type="component" value="Unassembled WGS sequence"/>
</dbReference>
<evidence type="ECO:0000256" key="4">
    <source>
        <dbReference type="ARBA" id="ARBA00022801"/>
    </source>
</evidence>
<sequence length="464" mass="51480">MCMAGIPIGGEEEVMFRVRLPIVTIALIALNVAIYIVSSYSNAFLSISESWVRSGGFIPILVISDSSQLYRFLTSMFLHGNIIHIFFNMYFLYIFGRAVENVLGSWRYLALYMLSGFSASVFHTVFSALQGVASIESLSIPAIGASGAISGVLGAYLILFPGTSLTACWWFFWFPVCYTLRAALYLVFWFVLQIIYGYTTAFTANPGIAFFAHAGGFIAGIAFLPILVSSSRLYALKMRTGFLNYMRYILVPYRAAGLGVYAKLILGIMIASLIAGSLYAASSVPQEVVPTYRVDMIIHYTPLYPPVVLKTDKIEGHFIPVISGNRPRSQYYSDINILFNRLYALGLIVNSSLAGKALHDTEISKRVNIEGVWVPVVLHIDKAVYSDNGWLEYMRGTMKTHAVKLLRGGVAELEAEIVRIYTFQLMFYTTNLELIKSLALVSIALAIMAVYTIHRKSGELALIT</sequence>
<organism evidence="9 10">
    <name type="scientific">Ignisphaera aggregans</name>
    <dbReference type="NCBI Taxonomy" id="334771"/>
    <lineage>
        <taxon>Archaea</taxon>
        <taxon>Thermoproteota</taxon>
        <taxon>Thermoprotei</taxon>
        <taxon>Desulfurococcales</taxon>
        <taxon>Desulfurococcaceae</taxon>
        <taxon>Ignisphaera</taxon>
    </lineage>
</organism>
<feature type="transmembrane region" description="Helical" evidence="7">
    <location>
        <begin position="255"/>
        <end position="281"/>
    </location>
</feature>
<dbReference type="AlphaFoldDB" id="A0A832YRR8"/>
<evidence type="ECO:0000256" key="6">
    <source>
        <dbReference type="ARBA" id="ARBA00023136"/>
    </source>
</evidence>
<feature type="transmembrane region" description="Helical" evidence="7">
    <location>
        <begin position="108"/>
        <end position="126"/>
    </location>
</feature>
<feature type="transmembrane region" description="Helical" evidence="7">
    <location>
        <begin position="208"/>
        <end position="234"/>
    </location>
</feature>
<dbReference type="GO" id="GO:0006508">
    <property type="term" value="P:proteolysis"/>
    <property type="evidence" value="ECO:0007669"/>
    <property type="project" value="UniProtKB-KW"/>
</dbReference>
<protein>
    <submittedName>
        <fullName evidence="9">Rhomboid family intramembrane serine protease</fullName>
    </submittedName>
</protein>
<comment type="subcellular location">
    <subcellularLocation>
        <location evidence="1">Membrane</location>
        <topology evidence="1">Multi-pass membrane protein</topology>
    </subcellularLocation>
</comment>
<dbReference type="PANTHER" id="PTHR43731:SF14">
    <property type="entry name" value="PRESENILIN-ASSOCIATED RHOMBOID-LIKE PROTEIN, MITOCHONDRIAL"/>
    <property type="match status" value="1"/>
</dbReference>
<feature type="transmembrane region" description="Helical" evidence="7">
    <location>
        <begin position="50"/>
        <end position="70"/>
    </location>
</feature>
<keyword evidence="6 7" id="KW-0472">Membrane</keyword>
<accession>A0A832YRR8</accession>
<evidence type="ECO:0000313" key="9">
    <source>
        <dbReference type="EMBL" id="HIP56535.1"/>
    </source>
</evidence>
<evidence type="ECO:0000256" key="2">
    <source>
        <dbReference type="ARBA" id="ARBA00009045"/>
    </source>
</evidence>
<feature type="transmembrane region" description="Helical" evidence="7">
    <location>
        <begin position="138"/>
        <end position="159"/>
    </location>
</feature>
<keyword evidence="4" id="KW-0378">Hydrolase</keyword>
<comment type="similarity">
    <text evidence="2">Belongs to the peptidase S54 family.</text>
</comment>
<dbReference type="InterPro" id="IPR035952">
    <property type="entry name" value="Rhomboid-like_sf"/>
</dbReference>
<evidence type="ECO:0000313" key="10">
    <source>
        <dbReference type="Proteomes" id="UP000605805"/>
    </source>
</evidence>
<dbReference type="GO" id="GO:0004252">
    <property type="term" value="F:serine-type endopeptidase activity"/>
    <property type="evidence" value="ECO:0007669"/>
    <property type="project" value="InterPro"/>
</dbReference>
<proteinExistence type="inferred from homology"/>
<feature type="transmembrane region" description="Helical" evidence="7">
    <location>
        <begin position="171"/>
        <end position="196"/>
    </location>
</feature>
<dbReference type="PANTHER" id="PTHR43731">
    <property type="entry name" value="RHOMBOID PROTEASE"/>
    <property type="match status" value="1"/>
</dbReference>
<evidence type="ECO:0000256" key="5">
    <source>
        <dbReference type="ARBA" id="ARBA00022989"/>
    </source>
</evidence>
<dbReference type="Gene3D" id="1.20.1540.10">
    <property type="entry name" value="Rhomboid-like"/>
    <property type="match status" value="1"/>
</dbReference>